<feature type="signal peptide" evidence="2">
    <location>
        <begin position="1"/>
        <end position="32"/>
    </location>
</feature>
<protein>
    <recommendedName>
        <fullName evidence="5">Transglycosylase SLT domain-containing protein</fullName>
    </recommendedName>
</protein>
<accession>A0ABV9EFU4</accession>
<comment type="caution">
    <text evidence="3">The sequence shown here is derived from an EMBL/GenBank/DDBJ whole genome shotgun (WGS) entry which is preliminary data.</text>
</comment>
<evidence type="ECO:0008006" key="5">
    <source>
        <dbReference type="Google" id="ProtNLM"/>
    </source>
</evidence>
<proteinExistence type="predicted"/>
<dbReference type="EMBL" id="JBHSFN010000007">
    <property type="protein sequence ID" value="MFC4587109.1"/>
    <property type="molecule type" value="Genomic_DNA"/>
</dbReference>
<dbReference type="Proteomes" id="UP001595891">
    <property type="component" value="Unassembled WGS sequence"/>
</dbReference>
<evidence type="ECO:0000256" key="2">
    <source>
        <dbReference type="SAM" id="SignalP"/>
    </source>
</evidence>
<feature type="region of interest" description="Disordered" evidence="1">
    <location>
        <begin position="388"/>
        <end position="412"/>
    </location>
</feature>
<evidence type="ECO:0000313" key="4">
    <source>
        <dbReference type="Proteomes" id="UP001595891"/>
    </source>
</evidence>
<dbReference type="RefSeq" id="WP_262844564.1">
    <property type="nucleotide sequence ID" value="NZ_JANZYP010000030.1"/>
</dbReference>
<reference evidence="4" key="1">
    <citation type="journal article" date="2019" name="Int. J. Syst. Evol. Microbiol.">
        <title>The Global Catalogue of Microorganisms (GCM) 10K type strain sequencing project: providing services to taxonomists for standard genome sequencing and annotation.</title>
        <authorList>
            <consortium name="The Broad Institute Genomics Platform"/>
            <consortium name="The Broad Institute Genome Sequencing Center for Infectious Disease"/>
            <person name="Wu L."/>
            <person name="Ma J."/>
        </authorList>
    </citation>
    <scope>NUCLEOTIDE SEQUENCE [LARGE SCALE GENOMIC DNA]</scope>
    <source>
        <strain evidence="4">CCUG 49560</strain>
    </source>
</reference>
<sequence>MTLWRKSRLVARLAAVCLALATVGLAAPPTFATPSAKPPQADAGRAAVADPDAALGAGWRKSSDVLVTGAGDATGFHLYVAREKDAYAWSTLATLRSSALDLGVWAGQVCVTGSGRYAVAVYAPAMAANKPSLRNGGGLAAVVDIATGTARTLATGVQLAYFNPACGPGDRVLLTRAIGADGRETDLLAGDAVSATVTGTRRIHAQLTTPAPAPDGDYGIVNGSLVRVTVTGSLRQVARPSGRPYAVVATAHNGIDLLSGKGGQAYAERWSAGSLRPLGSAAVGRLQLFGLPGGRSALVGATGAVGRAAELTTVPADRQVEAISTQGHLVAERVLSRAVPRGATGASRTATGGQVAPVDVTVRATGSGRVSTGTIATGRAPTLDAIPVTGKPAGTGQARVAPLDDEGTPRCAVGRNDPRIQALQPSANMVEWAADQAVHGRLTVGRPANHLRTGLPAYSPQGLFPLRALAGGGTVPAQLLLAILAQETNLAEASWHAVPGDTGNPLVSDYYGNRRTDGSSDIDVINYPGADCGYGIGQVTTGMAVGETTFTHNQQIAIATDYAANIAASLNILIEKWNQLYNDPGGRTWLNDGSPRYIENWYLAIWAYNSGFHPSGEAGANNGHWGVGWFNNPANPIYPYDRHRFLDDYDDAAHPWNWSYPEKIMGWVEVPQRQGGDDAYSTPTFGTAANDQLYLPNNEAPPWPRWFCTAANACDRQVPADDDPCPAESDACWWHGHLDIATCASDCATERLAYPAGSGEPVIDRVYPRSCDTLDYGSDEFITSGLVPIVYDLNDPGDYALGCSMHPPNGKFTLRTGSPPDIYADLGQIDLHQIGAGYKGHMWFTHVYRPIDGIPATSNANHQVTATWSPDLEGTGHRRYDIVAHLPSHGGETENAEYVVWRDRTTQGTPGTCEIDQGTGSIFDEQGEDKWVYLGNYDLYPGARVQLNNLGDGQSDGTVDIAFDAMAFIPIQGTGHQCRDPF</sequence>
<name>A0ABV9EFU4_9ACTN</name>
<organism evidence="3 4">
    <name type="scientific">Sphaerisporangium corydalis</name>
    <dbReference type="NCBI Taxonomy" id="1441875"/>
    <lineage>
        <taxon>Bacteria</taxon>
        <taxon>Bacillati</taxon>
        <taxon>Actinomycetota</taxon>
        <taxon>Actinomycetes</taxon>
        <taxon>Streptosporangiales</taxon>
        <taxon>Streptosporangiaceae</taxon>
        <taxon>Sphaerisporangium</taxon>
    </lineage>
</organism>
<evidence type="ECO:0000256" key="1">
    <source>
        <dbReference type="SAM" id="MobiDB-lite"/>
    </source>
</evidence>
<keyword evidence="4" id="KW-1185">Reference proteome</keyword>
<keyword evidence="2" id="KW-0732">Signal</keyword>
<evidence type="ECO:0000313" key="3">
    <source>
        <dbReference type="EMBL" id="MFC4587109.1"/>
    </source>
</evidence>
<feature type="chain" id="PRO_5046045596" description="Transglycosylase SLT domain-containing protein" evidence="2">
    <location>
        <begin position="33"/>
        <end position="982"/>
    </location>
</feature>
<gene>
    <name evidence="3" type="ORF">ACFO8L_13535</name>
</gene>